<dbReference type="InterPro" id="IPR053853">
    <property type="entry name" value="FitA-like_RHH"/>
</dbReference>
<evidence type="ECO:0000259" key="1">
    <source>
        <dbReference type="Pfam" id="PF22513"/>
    </source>
</evidence>
<feature type="domain" description="Antitoxin FitA-like ribbon-helix-helix" evidence="1">
    <location>
        <begin position="2"/>
        <end position="40"/>
    </location>
</feature>
<dbReference type="SUPFAM" id="SSF47598">
    <property type="entry name" value="Ribbon-helix-helix"/>
    <property type="match status" value="1"/>
</dbReference>
<dbReference type="GO" id="GO:0003677">
    <property type="term" value="F:DNA binding"/>
    <property type="evidence" value="ECO:0007669"/>
    <property type="project" value="UniProtKB-KW"/>
</dbReference>
<gene>
    <name evidence="2" type="ORF">IHE29_15860</name>
</gene>
<dbReference type="Pfam" id="PF22513">
    <property type="entry name" value="FitA-like_RHH"/>
    <property type="match status" value="1"/>
</dbReference>
<dbReference type="Gene3D" id="1.10.1220.10">
    <property type="entry name" value="Met repressor-like"/>
    <property type="match status" value="1"/>
</dbReference>
<dbReference type="Proteomes" id="UP001493153">
    <property type="component" value="Plasmid unnamed"/>
</dbReference>
<sequence length="85" mass="9379">MANLVVRDLHDALVQSQKERAAAYGRNAEAENREMLAKALRRAQRKTFAEVLIAMPNVVDGADPVRVLTVVTQNVEDFVGMKLAS</sequence>
<dbReference type="EMBL" id="CP062177">
    <property type="protein sequence ID" value="WXK40646.1"/>
    <property type="molecule type" value="Genomic_DNA"/>
</dbReference>
<evidence type="ECO:0000313" key="2">
    <source>
        <dbReference type="EMBL" id="WXK40646.1"/>
    </source>
</evidence>
<organism evidence="2 3">
    <name type="scientific">Mycetohabitans rhizoxinica</name>
    <dbReference type="NCBI Taxonomy" id="412963"/>
    <lineage>
        <taxon>Bacteria</taxon>
        <taxon>Pseudomonadati</taxon>
        <taxon>Pseudomonadota</taxon>
        <taxon>Betaproteobacteria</taxon>
        <taxon>Burkholderiales</taxon>
        <taxon>Burkholderiaceae</taxon>
        <taxon>Mycetohabitans</taxon>
    </lineage>
</organism>
<name>A0ABZ2PZT5_9BURK</name>
<accession>A0ABZ2PZT5</accession>
<protein>
    <submittedName>
        <fullName evidence="2">DNA-binding protein</fullName>
    </submittedName>
</protein>
<geneLocation type="plasmid" evidence="2 3">
    <name>unnamed</name>
</geneLocation>
<dbReference type="InterPro" id="IPR013321">
    <property type="entry name" value="Arc_rbn_hlx_hlx"/>
</dbReference>
<keyword evidence="2" id="KW-0238">DNA-binding</keyword>
<proteinExistence type="predicted"/>
<keyword evidence="2" id="KW-0614">Plasmid</keyword>
<keyword evidence="3" id="KW-1185">Reference proteome</keyword>
<evidence type="ECO:0000313" key="3">
    <source>
        <dbReference type="Proteomes" id="UP001493153"/>
    </source>
</evidence>
<dbReference type="InterPro" id="IPR010985">
    <property type="entry name" value="Ribbon_hlx_hlx"/>
</dbReference>
<reference evidence="2 3" key="1">
    <citation type="submission" date="2020-09" db="EMBL/GenBank/DDBJ databases">
        <title>Genome sequences of Mycetohabitans spp.</title>
        <authorList>
            <person name="Carter M.E."/>
            <person name="Carpenter S.C.D."/>
            <person name="Bogdanove A.J."/>
        </authorList>
    </citation>
    <scope>NUCLEOTIDE SEQUENCE [LARGE SCALE GENOMIC DNA]</scope>
    <source>
        <strain evidence="2 3">B12</strain>
        <plasmid evidence="2 3">unnamed</plasmid>
    </source>
</reference>